<gene>
    <name evidence="2" type="ORF">ACFQSB_37525</name>
</gene>
<dbReference type="PANTHER" id="PTHR33164">
    <property type="entry name" value="TRANSCRIPTIONAL REGULATOR, MARR FAMILY"/>
    <property type="match status" value="1"/>
</dbReference>
<dbReference type="InterPro" id="IPR000835">
    <property type="entry name" value="HTH_MarR-typ"/>
</dbReference>
<dbReference type="Pfam" id="PF12802">
    <property type="entry name" value="MarR_2"/>
    <property type="match status" value="1"/>
</dbReference>
<evidence type="ECO:0000313" key="2">
    <source>
        <dbReference type="EMBL" id="MFC7387961.1"/>
    </source>
</evidence>
<organism evidence="2 3">
    <name type="scientific">Sphaerisporangium rhizosphaerae</name>
    <dbReference type="NCBI Taxonomy" id="2269375"/>
    <lineage>
        <taxon>Bacteria</taxon>
        <taxon>Bacillati</taxon>
        <taxon>Actinomycetota</taxon>
        <taxon>Actinomycetes</taxon>
        <taxon>Streptosporangiales</taxon>
        <taxon>Streptosporangiaceae</taxon>
        <taxon>Sphaerisporangium</taxon>
    </lineage>
</organism>
<dbReference type="InterPro" id="IPR036390">
    <property type="entry name" value="WH_DNA-bd_sf"/>
</dbReference>
<accession>A0ABW2PL99</accession>
<dbReference type="SUPFAM" id="SSF46785">
    <property type="entry name" value="Winged helix' DNA-binding domain"/>
    <property type="match status" value="1"/>
</dbReference>
<evidence type="ECO:0000313" key="3">
    <source>
        <dbReference type="Proteomes" id="UP001596496"/>
    </source>
</evidence>
<sequence length="171" mass="18613">MTDVPQLPPSLLGVTAFVLSKTGLAGRRGMGERLESMGLGLWHMAVLAALADFGPASQRDLGRRLGIDASDLVAVMDALLPPRLVDRGRDPADRRRYSVSITAEGRAALDEALRRAAEVHDDILRALDAQEREMLHRLLRKAYASLDPRAVLLPGETDVPMERETPISSPS</sequence>
<dbReference type="Proteomes" id="UP001596496">
    <property type="component" value="Unassembled WGS sequence"/>
</dbReference>
<dbReference type="Gene3D" id="1.10.10.10">
    <property type="entry name" value="Winged helix-like DNA-binding domain superfamily/Winged helix DNA-binding domain"/>
    <property type="match status" value="1"/>
</dbReference>
<dbReference type="PROSITE" id="PS50995">
    <property type="entry name" value="HTH_MARR_2"/>
    <property type="match status" value="1"/>
</dbReference>
<dbReference type="InterPro" id="IPR039422">
    <property type="entry name" value="MarR/SlyA-like"/>
</dbReference>
<proteinExistence type="predicted"/>
<dbReference type="RefSeq" id="WP_380831905.1">
    <property type="nucleotide sequence ID" value="NZ_JBHTCG010000048.1"/>
</dbReference>
<dbReference type="PANTHER" id="PTHR33164:SF43">
    <property type="entry name" value="HTH-TYPE TRANSCRIPTIONAL REPRESSOR YETL"/>
    <property type="match status" value="1"/>
</dbReference>
<dbReference type="InterPro" id="IPR036388">
    <property type="entry name" value="WH-like_DNA-bd_sf"/>
</dbReference>
<protein>
    <submittedName>
        <fullName evidence="2">MarR family winged helix-turn-helix transcriptional regulator</fullName>
    </submittedName>
</protein>
<feature type="domain" description="HTH marR-type" evidence="1">
    <location>
        <begin position="1"/>
        <end position="144"/>
    </location>
</feature>
<name>A0ABW2PL99_9ACTN</name>
<dbReference type="SMART" id="SM00347">
    <property type="entry name" value="HTH_MARR"/>
    <property type="match status" value="1"/>
</dbReference>
<dbReference type="EMBL" id="JBHTCG010000048">
    <property type="protein sequence ID" value="MFC7387961.1"/>
    <property type="molecule type" value="Genomic_DNA"/>
</dbReference>
<keyword evidence="3" id="KW-1185">Reference proteome</keyword>
<reference evidence="3" key="1">
    <citation type="journal article" date="2019" name="Int. J. Syst. Evol. Microbiol.">
        <title>The Global Catalogue of Microorganisms (GCM) 10K type strain sequencing project: providing services to taxonomists for standard genome sequencing and annotation.</title>
        <authorList>
            <consortium name="The Broad Institute Genomics Platform"/>
            <consortium name="The Broad Institute Genome Sequencing Center for Infectious Disease"/>
            <person name="Wu L."/>
            <person name="Ma J."/>
        </authorList>
    </citation>
    <scope>NUCLEOTIDE SEQUENCE [LARGE SCALE GENOMIC DNA]</scope>
    <source>
        <strain evidence="3">CECT 7649</strain>
    </source>
</reference>
<comment type="caution">
    <text evidence="2">The sequence shown here is derived from an EMBL/GenBank/DDBJ whole genome shotgun (WGS) entry which is preliminary data.</text>
</comment>
<dbReference type="PRINTS" id="PR00598">
    <property type="entry name" value="HTHMARR"/>
</dbReference>
<evidence type="ECO:0000259" key="1">
    <source>
        <dbReference type="PROSITE" id="PS50995"/>
    </source>
</evidence>